<feature type="domain" description="BZIP" evidence="2">
    <location>
        <begin position="47"/>
        <end position="61"/>
    </location>
</feature>
<evidence type="ECO:0000313" key="4">
    <source>
        <dbReference type="Proteomes" id="UP000279259"/>
    </source>
</evidence>
<proteinExistence type="predicted"/>
<dbReference type="InterPro" id="IPR004827">
    <property type="entry name" value="bZIP"/>
</dbReference>
<reference evidence="3 4" key="1">
    <citation type="submission" date="2018-11" db="EMBL/GenBank/DDBJ databases">
        <title>Genome sequence of Saitozyma podzolica DSM 27192.</title>
        <authorList>
            <person name="Aliyu H."/>
            <person name="Gorte O."/>
            <person name="Ochsenreither K."/>
        </authorList>
    </citation>
    <scope>NUCLEOTIDE SEQUENCE [LARGE SCALE GENOMIC DNA]</scope>
    <source>
        <strain evidence="3 4">DSM 27192</strain>
    </source>
</reference>
<evidence type="ECO:0000259" key="2">
    <source>
        <dbReference type="PROSITE" id="PS00036"/>
    </source>
</evidence>
<feature type="compositionally biased region" description="Basic and acidic residues" evidence="1">
    <location>
        <begin position="392"/>
        <end position="402"/>
    </location>
</feature>
<dbReference type="EMBL" id="RSCD01000002">
    <property type="protein sequence ID" value="RSH94565.1"/>
    <property type="molecule type" value="Genomic_DNA"/>
</dbReference>
<dbReference type="PROSITE" id="PS00036">
    <property type="entry name" value="BZIP_BASIC"/>
    <property type="match status" value="1"/>
</dbReference>
<feature type="compositionally biased region" description="Low complexity" evidence="1">
    <location>
        <begin position="375"/>
        <end position="391"/>
    </location>
</feature>
<dbReference type="PANTHER" id="PTHR38116:SF9">
    <property type="entry name" value="BZIP DOMAIN-CONTAINING PROTEIN"/>
    <property type="match status" value="1"/>
</dbReference>
<feature type="region of interest" description="Disordered" evidence="1">
    <location>
        <begin position="375"/>
        <end position="428"/>
    </location>
</feature>
<dbReference type="STRING" id="1890683.A0A427YU80"/>
<feature type="compositionally biased region" description="Basic and acidic residues" evidence="1">
    <location>
        <begin position="12"/>
        <end position="28"/>
    </location>
</feature>
<dbReference type="PANTHER" id="PTHR38116">
    <property type="entry name" value="CHROMOSOME 7, WHOLE GENOME SHOTGUN SEQUENCE"/>
    <property type="match status" value="1"/>
</dbReference>
<sequence length="592" mass="65281">MPLPATGRLSSSHHDVEGEGEGDSDRGDSVQPEDDDKGKGSSSTQVRKAQNRIAQREFRLRKQVSWSGPVVYVRSRSTDEYSNTDLEARVEVLSGDKDERSELVMLLVRNLLKENKDLRNLVKSMAGFIGEGLGSCLPRLGLSAPGLDAILNRADTDTAYEAFINLKATREMQEANPGIPLGEIRRRTSTSTSKRKRASMDVSQRDEFEPTPRDTETPEASSAGPSRSKENTAVPSASKRAKEEEESAPAPSSSQPFTDNYAYLFPDLESYANPPRTETGAGWNFPTSQPHNYFDPSARNLMTDPYERGYWPGLMSQGTFGGAPTPQANMTGFGVTVPASDFHQRQTMSSLAGGAAQPPNQASIASYAASYPAQPPTAATAMSTPPALSTPDKSDLSDSDRQRHLRQAVAKMTRSQKTTTEGPTFTPAEVEERIQLQREVMQNLDETGGGSGIRAEFDHVPPQQLPRQSRLCLAPSLRPTMVQRSIPHEHAIDGVIFPSVRDRMILLRGRYDLVEAFYGMMSEWAVHGEDPLDHRNWEISERWLKDFAILVNDEVYAITNKWRKQLGKPLYSMPNMQPQVQGAALAPPPPPP</sequence>
<dbReference type="Pfam" id="PF11905">
    <property type="entry name" value="DUF3425"/>
    <property type="match status" value="1"/>
</dbReference>
<dbReference type="OrthoDB" id="2245989at2759"/>
<gene>
    <name evidence="3" type="ORF">EHS25_004369</name>
</gene>
<feature type="compositionally biased region" description="Polar residues" evidence="1">
    <location>
        <begin position="413"/>
        <end position="423"/>
    </location>
</feature>
<dbReference type="GO" id="GO:0003700">
    <property type="term" value="F:DNA-binding transcription factor activity"/>
    <property type="evidence" value="ECO:0007669"/>
    <property type="project" value="InterPro"/>
</dbReference>
<dbReference type="AlphaFoldDB" id="A0A427YU80"/>
<name>A0A427YU80_9TREE</name>
<dbReference type="CDD" id="cd14688">
    <property type="entry name" value="bZIP_YAP"/>
    <property type="match status" value="1"/>
</dbReference>
<comment type="caution">
    <text evidence="3">The sequence shown here is derived from an EMBL/GenBank/DDBJ whole genome shotgun (WGS) entry which is preliminary data.</text>
</comment>
<evidence type="ECO:0000256" key="1">
    <source>
        <dbReference type="SAM" id="MobiDB-lite"/>
    </source>
</evidence>
<evidence type="ECO:0000313" key="3">
    <source>
        <dbReference type="EMBL" id="RSH94565.1"/>
    </source>
</evidence>
<keyword evidence="4" id="KW-1185">Reference proteome</keyword>
<feature type="region of interest" description="Disordered" evidence="1">
    <location>
        <begin position="1"/>
        <end position="52"/>
    </location>
</feature>
<feature type="compositionally biased region" description="Basic and acidic residues" evidence="1">
    <location>
        <begin position="203"/>
        <end position="216"/>
    </location>
</feature>
<dbReference type="InterPro" id="IPR021833">
    <property type="entry name" value="DUF3425"/>
</dbReference>
<protein>
    <recommendedName>
        <fullName evidence="2">BZIP domain-containing protein</fullName>
    </recommendedName>
</protein>
<dbReference type="Gene3D" id="1.20.5.170">
    <property type="match status" value="1"/>
</dbReference>
<organism evidence="3 4">
    <name type="scientific">Saitozyma podzolica</name>
    <dbReference type="NCBI Taxonomy" id="1890683"/>
    <lineage>
        <taxon>Eukaryota</taxon>
        <taxon>Fungi</taxon>
        <taxon>Dikarya</taxon>
        <taxon>Basidiomycota</taxon>
        <taxon>Agaricomycotina</taxon>
        <taxon>Tremellomycetes</taxon>
        <taxon>Tremellales</taxon>
        <taxon>Trimorphomycetaceae</taxon>
        <taxon>Saitozyma</taxon>
    </lineage>
</organism>
<feature type="region of interest" description="Disordered" evidence="1">
    <location>
        <begin position="175"/>
        <end position="289"/>
    </location>
</feature>
<dbReference type="Proteomes" id="UP000279259">
    <property type="component" value="Unassembled WGS sequence"/>
</dbReference>
<accession>A0A427YU80</accession>